<protein>
    <submittedName>
        <fullName evidence="5">Uncharacterized protein</fullName>
    </submittedName>
</protein>
<evidence type="ECO:0000256" key="1">
    <source>
        <dbReference type="ARBA" id="ARBA00007381"/>
    </source>
</evidence>
<dbReference type="PANTHER" id="PTHR19375">
    <property type="entry name" value="HEAT SHOCK PROTEIN 70KDA"/>
    <property type="match status" value="1"/>
</dbReference>
<evidence type="ECO:0000313" key="5">
    <source>
        <dbReference type="WBParaSite" id="MhA1_Contig349.frz3.gene2"/>
    </source>
</evidence>
<evidence type="ECO:0000256" key="3">
    <source>
        <dbReference type="ARBA" id="ARBA00022840"/>
    </source>
</evidence>
<sequence length="339" mass="37961">MIRLFRPSFNRFPVKRLSNALRGPVIGINFGFTNSSVAILEDRKAKVLKNDEGSILTPSVVAFTKDDEILVGAPAIRQSVLNSQNTIFGIKRLSGRKYDEKEVLDFIKDVPYKIIKSSNGDAWIETQNNIYSPPQLASFILTKLKKTAENYLNKKVRDAIVTVPAYFNDSQKKLIKYACKLANINVIRVFDESTAAAFAYCLYSTTVVINLGGGTFDLSILKEEDDDYEVISTYGDSFLGGINFDNAIVNYLVDEFKRENGIDLSLDQIAMQRLRESAEKAKCELSSSIKTSIILPYIFVDIGGPMHLNMKLSRSKFEELAANLIQRIEEACKKSNGKC</sequence>
<reference evidence="5" key="1">
    <citation type="submission" date="2016-11" db="UniProtKB">
        <authorList>
            <consortium name="WormBaseParasite"/>
        </authorList>
    </citation>
    <scope>IDENTIFICATION</scope>
</reference>
<keyword evidence="2" id="KW-0547">Nucleotide-binding</keyword>
<dbReference type="GO" id="GO:0140662">
    <property type="term" value="F:ATP-dependent protein folding chaperone"/>
    <property type="evidence" value="ECO:0007669"/>
    <property type="project" value="InterPro"/>
</dbReference>
<dbReference type="PROSITE" id="PS00329">
    <property type="entry name" value="HSP70_2"/>
    <property type="match status" value="1"/>
</dbReference>
<dbReference type="GO" id="GO:0005524">
    <property type="term" value="F:ATP binding"/>
    <property type="evidence" value="ECO:0007669"/>
    <property type="project" value="UniProtKB-KW"/>
</dbReference>
<dbReference type="Gene3D" id="3.90.640.10">
    <property type="entry name" value="Actin, Chain A, domain 4"/>
    <property type="match status" value="1"/>
</dbReference>
<dbReference type="Gene3D" id="3.30.420.40">
    <property type="match status" value="2"/>
</dbReference>
<dbReference type="Pfam" id="PF00012">
    <property type="entry name" value="HSP70"/>
    <property type="match status" value="1"/>
</dbReference>
<dbReference type="WBParaSite" id="MhA1_Contig349.frz3.gene2">
    <property type="protein sequence ID" value="MhA1_Contig349.frz3.gene2"/>
    <property type="gene ID" value="MhA1_Contig349.frz3.gene2"/>
</dbReference>
<organism evidence="4 5">
    <name type="scientific">Meloidogyne hapla</name>
    <name type="common">Root-knot nematode worm</name>
    <dbReference type="NCBI Taxonomy" id="6305"/>
    <lineage>
        <taxon>Eukaryota</taxon>
        <taxon>Metazoa</taxon>
        <taxon>Ecdysozoa</taxon>
        <taxon>Nematoda</taxon>
        <taxon>Chromadorea</taxon>
        <taxon>Rhabditida</taxon>
        <taxon>Tylenchina</taxon>
        <taxon>Tylenchomorpha</taxon>
        <taxon>Tylenchoidea</taxon>
        <taxon>Meloidogynidae</taxon>
        <taxon>Meloidogyninae</taxon>
        <taxon>Meloidogyne</taxon>
    </lineage>
</organism>
<comment type="similarity">
    <text evidence="1">Belongs to the heat shock protein 70 family.</text>
</comment>
<name>A0A1I8BPA2_MELHA</name>
<proteinExistence type="inferred from homology"/>
<dbReference type="InterPro" id="IPR043129">
    <property type="entry name" value="ATPase_NBD"/>
</dbReference>
<dbReference type="OMA" id="ACERANC"/>
<dbReference type="FunFam" id="3.90.640.10:FF:000003">
    <property type="entry name" value="Molecular chaperone DnaK"/>
    <property type="match status" value="1"/>
</dbReference>
<keyword evidence="3" id="KW-0067">ATP-binding</keyword>
<dbReference type="SUPFAM" id="SSF53067">
    <property type="entry name" value="Actin-like ATPase domain"/>
    <property type="match status" value="2"/>
</dbReference>
<keyword evidence="4" id="KW-1185">Reference proteome</keyword>
<dbReference type="FunFam" id="3.30.420.40:FF:000004">
    <property type="entry name" value="Molecular chaperone DnaK"/>
    <property type="match status" value="1"/>
</dbReference>
<evidence type="ECO:0000256" key="2">
    <source>
        <dbReference type="ARBA" id="ARBA00022741"/>
    </source>
</evidence>
<dbReference type="GO" id="GO:0006950">
    <property type="term" value="P:response to stress"/>
    <property type="evidence" value="ECO:0007669"/>
    <property type="project" value="UniProtKB-ARBA"/>
</dbReference>
<dbReference type="InterPro" id="IPR013126">
    <property type="entry name" value="Hsp_70_fam"/>
</dbReference>
<dbReference type="AlphaFoldDB" id="A0A1I8BPA2"/>
<evidence type="ECO:0000313" key="4">
    <source>
        <dbReference type="Proteomes" id="UP000095281"/>
    </source>
</evidence>
<dbReference type="FunFam" id="3.30.30.30:FF:000003">
    <property type="entry name" value="Heat shock protein 9"/>
    <property type="match status" value="1"/>
</dbReference>
<dbReference type="PRINTS" id="PR00301">
    <property type="entry name" value="HEATSHOCK70"/>
</dbReference>
<dbReference type="Proteomes" id="UP000095281">
    <property type="component" value="Unplaced"/>
</dbReference>
<dbReference type="InterPro" id="IPR018181">
    <property type="entry name" value="Heat_shock_70_CS"/>
</dbReference>
<accession>A0A1I8BPA2</accession>